<dbReference type="InterPro" id="IPR003029">
    <property type="entry name" value="S1_domain"/>
</dbReference>
<dbReference type="GO" id="GO:0005737">
    <property type="term" value="C:cytoplasm"/>
    <property type="evidence" value="ECO:0007669"/>
    <property type="project" value="UniProtKB-SubCell"/>
</dbReference>
<feature type="binding site" evidence="2">
    <location>
        <position position="176"/>
    </location>
    <ligand>
        <name>Zn(2+)</name>
        <dbReference type="ChEBI" id="CHEBI:29105"/>
    </ligand>
</feature>
<feature type="binding site" evidence="2">
    <location>
        <position position="160"/>
    </location>
    <ligand>
        <name>Zn(2+)</name>
        <dbReference type="ChEBI" id="CHEBI:29105"/>
    </ligand>
</feature>
<dbReference type="PROSITE" id="PS50126">
    <property type="entry name" value="S1"/>
    <property type="match status" value="1"/>
</dbReference>
<reference evidence="4 5" key="1">
    <citation type="journal article" date="2016" name="Sci. Rep.">
        <title>Metabolic traits of an uncultured archaeal lineage -MSBL1- from brine pools of the Red Sea.</title>
        <authorList>
            <person name="Mwirichia R."/>
            <person name="Alam I."/>
            <person name="Rashid M."/>
            <person name="Vinu M."/>
            <person name="Ba-Alawi W."/>
            <person name="Anthony Kamau A."/>
            <person name="Kamanda Ngugi D."/>
            <person name="Goker M."/>
            <person name="Klenk H.P."/>
            <person name="Bajic V."/>
            <person name="Stingl U."/>
        </authorList>
    </citation>
    <scope>NUCLEOTIDE SEQUENCE [LARGE SCALE GENOMIC DNA]</scope>
    <source>
        <strain evidence="4">SCGC-AAA259A05</strain>
    </source>
</reference>
<comment type="subunit">
    <text evidence="2">Component of the archaeal exosome complex. Forms a trimer of Rrp4 and/or Csl4 subunits. The trimer associates with an hexameric ring-like arrangement composed of 3 Rrp41-Rrp42 heterodimers. Interacts with DnaG.</text>
</comment>
<dbReference type="InterPro" id="IPR030850">
    <property type="entry name" value="Exosome_Csl4_arc"/>
</dbReference>
<dbReference type="SMART" id="SM00316">
    <property type="entry name" value="S1"/>
    <property type="match status" value="1"/>
</dbReference>
<evidence type="ECO:0000259" key="3">
    <source>
        <dbReference type="PROSITE" id="PS50126"/>
    </source>
</evidence>
<gene>
    <name evidence="2" type="primary">csl4</name>
    <name evidence="4" type="ORF">AKJ57_00150</name>
</gene>
<dbReference type="Proteomes" id="UP000070163">
    <property type="component" value="Unassembled WGS sequence"/>
</dbReference>
<comment type="caution">
    <text evidence="4">The sequence shown here is derived from an EMBL/GenBank/DDBJ whole genome shotgun (WGS) entry which is preliminary data.</text>
</comment>
<evidence type="ECO:0000313" key="4">
    <source>
        <dbReference type="EMBL" id="KXA91733.1"/>
    </source>
</evidence>
<keyword evidence="1 2" id="KW-0271">Exosome</keyword>
<dbReference type="HAMAP" id="MF_00975">
    <property type="entry name" value="Exosome_Csl4"/>
    <property type="match status" value="1"/>
</dbReference>
<dbReference type="GO" id="GO:0006396">
    <property type="term" value="P:RNA processing"/>
    <property type="evidence" value="ECO:0007669"/>
    <property type="project" value="InterPro"/>
</dbReference>
<dbReference type="NCBIfam" id="NF034126">
    <property type="entry name" value="PRK09521.1"/>
    <property type="match status" value="1"/>
</dbReference>
<dbReference type="SUPFAM" id="SSF50249">
    <property type="entry name" value="Nucleic acid-binding proteins"/>
    <property type="match status" value="1"/>
</dbReference>
<accession>A0A133UC10</accession>
<evidence type="ECO:0000313" key="5">
    <source>
        <dbReference type="Proteomes" id="UP000070163"/>
    </source>
</evidence>
<comment type="function">
    <text evidence="2">Non-catalytic component of the exosome, which is a complex involved in RNA degradation. Increases the RNA binding and the efficiency of RNA degradation. Helpful for the interaction of the exosome with A-poor RNAs.</text>
</comment>
<dbReference type="GO" id="GO:0008270">
    <property type="term" value="F:zinc ion binding"/>
    <property type="evidence" value="ECO:0007669"/>
    <property type="project" value="UniProtKB-UniRule"/>
</dbReference>
<dbReference type="Pfam" id="PF14382">
    <property type="entry name" value="ECR1_N"/>
    <property type="match status" value="1"/>
</dbReference>
<dbReference type="Gene3D" id="2.40.50.140">
    <property type="entry name" value="Nucleic acid-binding proteins"/>
    <property type="match status" value="1"/>
</dbReference>
<dbReference type="GO" id="GO:0000178">
    <property type="term" value="C:exosome (RNase complex)"/>
    <property type="evidence" value="ECO:0007669"/>
    <property type="project" value="UniProtKB-KW"/>
</dbReference>
<dbReference type="EMBL" id="LHXJ01000001">
    <property type="protein sequence ID" value="KXA91733.1"/>
    <property type="molecule type" value="Genomic_DNA"/>
</dbReference>
<dbReference type="PANTHER" id="PTHR12686">
    <property type="entry name" value="3'-5' EXORIBONUCLEASE CSL4-RELATED"/>
    <property type="match status" value="1"/>
</dbReference>
<dbReference type="AlphaFoldDB" id="A0A133UC10"/>
<proteinExistence type="inferred from homology"/>
<name>A0A133UC10_9EURY</name>
<keyword evidence="2" id="KW-0479">Metal-binding</keyword>
<dbReference type="InterPro" id="IPR025721">
    <property type="entry name" value="Exosome_cplx_N_dom"/>
</dbReference>
<dbReference type="GO" id="GO:0006401">
    <property type="term" value="P:RNA catabolic process"/>
    <property type="evidence" value="ECO:0007669"/>
    <property type="project" value="UniProtKB-UniRule"/>
</dbReference>
<keyword evidence="2" id="KW-0862">Zinc</keyword>
<keyword evidence="2" id="KW-0963">Cytoplasm</keyword>
<dbReference type="SUPFAM" id="SSF110324">
    <property type="entry name" value="Ribosomal L27 protein-like"/>
    <property type="match status" value="1"/>
</dbReference>
<dbReference type="PANTHER" id="PTHR12686:SF8">
    <property type="entry name" value="EXOSOME COMPLEX COMPONENT CSL4"/>
    <property type="match status" value="1"/>
</dbReference>
<dbReference type="GO" id="GO:0003676">
    <property type="term" value="F:nucleic acid binding"/>
    <property type="evidence" value="ECO:0007669"/>
    <property type="project" value="InterPro"/>
</dbReference>
<sequence length="193" mass="21510">MNKEVRTGDFVVPGDFLATAEEFVPDEGVYEEENAVYSSRTGIILKDIDSKKISVHPKTESPPVMKEGDIVIGRVDRINRQVANVDIAAVRGMENREIPFTGDSVIHISRISDDYVEDIEDELRPNDIVRARVVEVTKGSVDLSIEDDSLGVLVARCSECRGLLERQDSKLKCPNCGRVSSRKMADDYRKGLL</sequence>
<dbReference type="InterPro" id="IPR039771">
    <property type="entry name" value="Csl4"/>
</dbReference>
<feature type="domain" description="S1 motif" evidence="3">
    <location>
        <begin position="68"/>
        <end position="146"/>
    </location>
</feature>
<dbReference type="InterPro" id="IPR012340">
    <property type="entry name" value="NA-bd_OB-fold"/>
</dbReference>
<keyword evidence="5" id="KW-1185">Reference proteome</keyword>
<dbReference type="Gene3D" id="2.20.70.10">
    <property type="match status" value="1"/>
</dbReference>
<feature type="binding site" evidence="2">
    <location>
        <position position="173"/>
    </location>
    <ligand>
        <name>Zn(2+)</name>
        <dbReference type="ChEBI" id="CHEBI:29105"/>
    </ligand>
</feature>
<comment type="similarity">
    <text evidence="2">Belongs to the CSL4 family.</text>
</comment>
<feature type="binding site" evidence="2">
    <location>
        <position position="157"/>
    </location>
    <ligand>
        <name>Zn(2+)</name>
        <dbReference type="ChEBI" id="CHEBI:29105"/>
    </ligand>
</feature>
<evidence type="ECO:0000256" key="2">
    <source>
        <dbReference type="HAMAP-Rule" id="MF_00975"/>
    </source>
</evidence>
<protein>
    <recommendedName>
        <fullName evidence="2">Exosome complex component Csl4</fullName>
    </recommendedName>
</protein>
<evidence type="ECO:0000256" key="1">
    <source>
        <dbReference type="ARBA" id="ARBA00022835"/>
    </source>
</evidence>
<comment type="subcellular location">
    <subcellularLocation>
        <location evidence="2">Cytoplasm</location>
    </subcellularLocation>
</comment>
<organism evidence="4 5">
    <name type="scientific">candidate division MSBL1 archaeon SCGC-AAA259A05</name>
    <dbReference type="NCBI Taxonomy" id="1698259"/>
    <lineage>
        <taxon>Archaea</taxon>
        <taxon>Methanobacteriati</taxon>
        <taxon>Methanobacteriota</taxon>
        <taxon>candidate division MSBL1</taxon>
    </lineage>
</organism>
<dbReference type="Gene3D" id="2.40.50.100">
    <property type="match status" value="1"/>
</dbReference>